<name>A0A316HMC7_9GAMM</name>
<keyword evidence="2" id="KW-1185">Reference proteome</keyword>
<sequence length="106" mass="11056">MPERLTALPARRLSILLAGLPLLLAVSPGFGMLDLDAGLALRGGARVDVYLRNALDRRVPVGTLNDEAISFLASVGGPMLVQQSTPRTLGVSIEVPFGAGGPAPRR</sequence>
<accession>A0A316HMC7</accession>
<reference evidence="1 2" key="1">
    <citation type="submission" date="2018-05" db="EMBL/GenBank/DDBJ databases">
        <title>Genomic Encyclopedia of Type Strains, Phase IV (KMG-IV): sequencing the most valuable type-strain genomes for metagenomic binning, comparative biology and taxonomic classification.</title>
        <authorList>
            <person name="Goeker M."/>
        </authorList>
    </citation>
    <scope>NUCLEOTIDE SEQUENCE [LARGE SCALE GENOMIC DNA]</scope>
    <source>
        <strain evidence="1 2">DSM 14263</strain>
    </source>
</reference>
<protein>
    <submittedName>
        <fullName evidence="1">Uncharacterized protein</fullName>
    </submittedName>
</protein>
<proteinExistence type="predicted"/>
<evidence type="ECO:0000313" key="1">
    <source>
        <dbReference type="EMBL" id="PWK82367.1"/>
    </source>
</evidence>
<dbReference type="RefSeq" id="WP_139942845.1">
    <property type="nucleotide sequence ID" value="NZ_MSZV01000023.1"/>
</dbReference>
<gene>
    <name evidence="1" type="ORF">C7456_11612</name>
</gene>
<organism evidence="1 2">
    <name type="scientific">Fulvimonas soli</name>
    <dbReference type="NCBI Taxonomy" id="155197"/>
    <lineage>
        <taxon>Bacteria</taxon>
        <taxon>Pseudomonadati</taxon>
        <taxon>Pseudomonadota</taxon>
        <taxon>Gammaproteobacteria</taxon>
        <taxon>Lysobacterales</taxon>
        <taxon>Rhodanobacteraceae</taxon>
        <taxon>Fulvimonas</taxon>
    </lineage>
</organism>
<dbReference type="EMBL" id="QGHC01000016">
    <property type="protein sequence ID" value="PWK82367.1"/>
    <property type="molecule type" value="Genomic_DNA"/>
</dbReference>
<dbReference type="Proteomes" id="UP000245812">
    <property type="component" value="Unassembled WGS sequence"/>
</dbReference>
<evidence type="ECO:0000313" key="2">
    <source>
        <dbReference type="Proteomes" id="UP000245812"/>
    </source>
</evidence>
<comment type="caution">
    <text evidence="1">The sequence shown here is derived from an EMBL/GenBank/DDBJ whole genome shotgun (WGS) entry which is preliminary data.</text>
</comment>
<dbReference type="AlphaFoldDB" id="A0A316HMC7"/>